<name>A0A6C0UJW6_9EURY</name>
<sequence length="359" mass="39859">MKVLLVTPDYPPPPGGIQTVVQNLERGLNQLGHEAIVLQIDPDDYSPEYRDWLPSRISIPALSSLKPHLHTYFNAVYHQSAKAIAKHNPDVVHAMHIREWPAFYAAQKLDIPTVVSTHALELREKRLASLAFDKADAVHSVSDFTASIIQRDHKIHPDSVIPPSIDIEHYKEETGSESRDTQTVFSISRLVKRKNIGKIVDAWKKVDRTVREGYQLELAGTGPAQDSIAERAEGLDDIQLLGRISDNEKYRRLRNADLFVLPAGGSGYDVEGFGIVYLEAQATGTPVIGSSVGGVPEAVGDAGLLLENVQDTDELARKIGKMLTNDKVRKRCLNASENRISEFDLIPIAEQYIELYNSL</sequence>
<evidence type="ECO:0000313" key="4">
    <source>
        <dbReference type="Proteomes" id="UP000465846"/>
    </source>
</evidence>
<dbReference type="Gene3D" id="3.40.50.2000">
    <property type="entry name" value="Glycogen Phosphorylase B"/>
    <property type="match status" value="2"/>
</dbReference>
<feature type="domain" description="Glycosyltransferase subfamily 4-like N-terminal" evidence="2">
    <location>
        <begin position="14"/>
        <end position="168"/>
    </location>
</feature>
<keyword evidence="3" id="KW-0808">Transferase</keyword>
<dbReference type="AlphaFoldDB" id="A0A6C0UJW6"/>
<feature type="domain" description="Glycosyl transferase family 1" evidence="1">
    <location>
        <begin position="179"/>
        <end position="338"/>
    </location>
</feature>
<evidence type="ECO:0000259" key="1">
    <source>
        <dbReference type="Pfam" id="PF00534"/>
    </source>
</evidence>
<dbReference type="EMBL" id="CP048739">
    <property type="protein sequence ID" value="QIB75517.1"/>
    <property type="molecule type" value="Genomic_DNA"/>
</dbReference>
<dbReference type="GeneID" id="44080767"/>
<dbReference type="Pfam" id="PF13439">
    <property type="entry name" value="Glyco_transf_4"/>
    <property type="match status" value="1"/>
</dbReference>
<dbReference type="InterPro" id="IPR028098">
    <property type="entry name" value="Glyco_trans_4-like_N"/>
</dbReference>
<dbReference type="SUPFAM" id="SSF53756">
    <property type="entry name" value="UDP-Glycosyltransferase/glycogen phosphorylase"/>
    <property type="match status" value="1"/>
</dbReference>
<dbReference type="InterPro" id="IPR001296">
    <property type="entry name" value="Glyco_trans_1"/>
</dbReference>
<evidence type="ECO:0000313" key="3">
    <source>
        <dbReference type="EMBL" id="QIB75517.1"/>
    </source>
</evidence>
<dbReference type="PANTHER" id="PTHR45947">
    <property type="entry name" value="SULFOQUINOVOSYL TRANSFERASE SQD2"/>
    <property type="match status" value="1"/>
</dbReference>
<dbReference type="InterPro" id="IPR050194">
    <property type="entry name" value="Glycosyltransferase_grp1"/>
</dbReference>
<dbReference type="CDD" id="cd03801">
    <property type="entry name" value="GT4_PimA-like"/>
    <property type="match status" value="1"/>
</dbReference>
<evidence type="ECO:0000259" key="2">
    <source>
        <dbReference type="Pfam" id="PF13439"/>
    </source>
</evidence>
<dbReference type="RefSeq" id="WP_163487285.1">
    <property type="nucleotide sequence ID" value="NZ_CP048739.1"/>
</dbReference>
<proteinExistence type="predicted"/>
<gene>
    <name evidence="3" type="ORF">G3I44_15160</name>
</gene>
<organism evidence="3 4">
    <name type="scientific">Halogeometricum borinquense</name>
    <dbReference type="NCBI Taxonomy" id="60847"/>
    <lineage>
        <taxon>Archaea</taxon>
        <taxon>Methanobacteriati</taxon>
        <taxon>Methanobacteriota</taxon>
        <taxon>Stenosarchaea group</taxon>
        <taxon>Halobacteria</taxon>
        <taxon>Halobacteriales</taxon>
        <taxon>Haloferacaceae</taxon>
        <taxon>Halogeometricum</taxon>
    </lineage>
</organism>
<dbReference type="GO" id="GO:0016757">
    <property type="term" value="F:glycosyltransferase activity"/>
    <property type="evidence" value="ECO:0007669"/>
    <property type="project" value="InterPro"/>
</dbReference>
<dbReference type="PANTHER" id="PTHR45947:SF3">
    <property type="entry name" value="SULFOQUINOVOSYL TRANSFERASE SQD2"/>
    <property type="match status" value="1"/>
</dbReference>
<dbReference type="Pfam" id="PF00534">
    <property type="entry name" value="Glycos_transf_1"/>
    <property type="match status" value="1"/>
</dbReference>
<accession>A0A6C0UJW6</accession>
<reference evidence="3 4" key="1">
    <citation type="submission" date="2020-02" db="EMBL/GenBank/DDBJ databases">
        <title>Whole genome sequence of Halogeometricum borinquense strain wsp4.</title>
        <authorList>
            <person name="Verma D.K."/>
            <person name="Gopal K."/>
            <person name="Prasad E.S."/>
        </authorList>
    </citation>
    <scope>NUCLEOTIDE SEQUENCE [LARGE SCALE GENOMIC DNA]</scope>
    <source>
        <strain evidence="4">wsp4</strain>
    </source>
</reference>
<dbReference type="Proteomes" id="UP000465846">
    <property type="component" value="Chromosome"/>
</dbReference>
<protein>
    <submittedName>
        <fullName evidence="3">Glycosyltransferase family 4 protein</fullName>
    </submittedName>
</protein>